<dbReference type="InParanoid" id="A0A6I9QM48"/>
<dbReference type="PROSITE" id="PS51005">
    <property type="entry name" value="NAC"/>
    <property type="match status" value="1"/>
</dbReference>
<evidence type="ECO:0000256" key="4">
    <source>
        <dbReference type="ARBA" id="ARBA00023242"/>
    </source>
</evidence>
<dbReference type="Pfam" id="PF02365">
    <property type="entry name" value="NAM"/>
    <property type="match status" value="1"/>
</dbReference>
<keyword evidence="2" id="KW-0238">DNA-binding</keyword>
<dbReference type="Gene3D" id="2.170.150.80">
    <property type="entry name" value="NAC domain"/>
    <property type="match status" value="1"/>
</dbReference>
<evidence type="ECO:0000256" key="1">
    <source>
        <dbReference type="ARBA" id="ARBA00023015"/>
    </source>
</evidence>
<keyword evidence="1" id="KW-0805">Transcription regulation</keyword>
<dbReference type="SUPFAM" id="SSF101941">
    <property type="entry name" value="NAC domain"/>
    <property type="match status" value="1"/>
</dbReference>
<dbReference type="Proteomes" id="UP000504607">
    <property type="component" value="Unplaced"/>
</dbReference>
<dbReference type="PANTHER" id="PTHR31719">
    <property type="entry name" value="NAC TRANSCRIPTION FACTOR 56"/>
    <property type="match status" value="1"/>
</dbReference>
<evidence type="ECO:0000313" key="6">
    <source>
        <dbReference type="Proteomes" id="UP000504607"/>
    </source>
</evidence>
<sequence length="350" mass="39536">MALLPGWRFKPSDGELLDSFLRKMILGQPLSYHRILEADVYGDDPKNLTARYNMANRDREWYFFTSTARKHPGASDSSRASRRAGAGRWKATQRIKTVLDSDHNVLGSKQCFCYMERCPSGGETKSIWLMEEYSIHDLRRKAGASAISGLNRLDEWVTCKIYLTPKARKAHMTEEDLHEIQPVERVAQRRRMEVPQTMSSLCMHPSQDIAAHSQILQLLDDDLPQLVDMSDITINGCCPTQHASVEPSIPSQDIADSFQIHQPADQRSDPIVPVPAEMMSSLCMHPNQDIVGHRQTLQLSDDALPQLIDGGCSPAQYANGEPSIPGQYITDSFRFISRPTTPYRILIQQR</sequence>
<dbReference type="RefSeq" id="XP_010911718.1">
    <property type="nucleotide sequence ID" value="XM_010913416.1"/>
</dbReference>
<gene>
    <name evidence="7" type="primary">LOC105037791</name>
</gene>
<evidence type="ECO:0000256" key="3">
    <source>
        <dbReference type="ARBA" id="ARBA00023163"/>
    </source>
</evidence>
<dbReference type="InterPro" id="IPR036093">
    <property type="entry name" value="NAC_dom_sf"/>
</dbReference>
<organism evidence="6 7">
    <name type="scientific">Elaeis guineensis var. tenera</name>
    <name type="common">Oil palm</name>
    <dbReference type="NCBI Taxonomy" id="51953"/>
    <lineage>
        <taxon>Eukaryota</taxon>
        <taxon>Viridiplantae</taxon>
        <taxon>Streptophyta</taxon>
        <taxon>Embryophyta</taxon>
        <taxon>Tracheophyta</taxon>
        <taxon>Spermatophyta</taxon>
        <taxon>Magnoliopsida</taxon>
        <taxon>Liliopsida</taxon>
        <taxon>Arecaceae</taxon>
        <taxon>Arecoideae</taxon>
        <taxon>Cocoseae</taxon>
        <taxon>Elaeidinae</taxon>
        <taxon>Elaeis</taxon>
    </lineage>
</organism>
<dbReference type="GO" id="GO:0006355">
    <property type="term" value="P:regulation of DNA-templated transcription"/>
    <property type="evidence" value="ECO:0007669"/>
    <property type="project" value="InterPro"/>
</dbReference>
<evidence type="ECO:0000313" key="7">
    <source>
        <dbReference type="RefSeq" id="XP_010911718.1"/>
    </source>
</evidence>
<proteinExistence type="predicted"/>
<evidence type="ECO:0000259" key="5">
    <source>
        <dbReference type="PROSITE" id="PS51005"/>
    </source>
</evidence>
<dbReference type="PANTHER" id="PTHR31719:SF94">
    <property type="entry name" value="PROTEIN ATAF2"/>
    <property type="match status" value="1"/>
</dbReference>
<keyword evidence="4" id="KW-0539">Nucleus</keyword>
<dbReference type="InterPro" id="IPR003441">
    <property type="entry name" value="NAC-dom"/>
</dbReference>
<keyword evidence="6" id="KW-1185">Reference proteome</keyword>
<feature type="domain" description="NAC" evidence="5">
    <location>
        <begin position="3"/>
        <end position="164"/>
    </location>
</feature>
<dbReference type="GO" id="GO:0003677">
    <property type="term" value="F:DNA binding"/>
    <property type="evidence" value="ECO:0007669"/>
    <property type="project" value="UniProtKB-KW"/>
</dbReference>
<keyword evidence="3" id="KW-0804">Transcription</keyword>
<name>A0A6I9QM48_ELAGV</name>
<reference evidence="7" key="1">
    <citation type="submission" date="2025-08" db="UniProtKB">
        <authorList>
            <consortium name="RefSeq"/>
        </authorList>
    </citation>
    <scope>IDENTIFICATION</scope>
</reference>
<dbReference type="AlphaFoldDB" id="A0A6I9QM48"/>
<evidence type="ECO:0000256" key="2">
    <source>
        <dbReference type="ARBA" id="ARBA00023125"/>
    </source>
</evidence>
<protein>
    <submittedName>
        <fullName evidence="7">NAC transcription factor 29-like</fullName>
    </submittedName>
</protein>
<accession>A0A6I9QM48</accession>